<dbReference type="RefSeq" id="WP_345044915.1">
    <property type="nucleotide sequence ID" value="NZ_BAABED010000001.1"/>
</dbReference>
<reference evidence="2 3" key="1">
    <citation type="submission" date="2024-09" db="EMBL/GenBank/DDBJ databases">
        <authorList>
            <person name="Sun Q."/>
            <person name="Mori K."/>
        </authorList>
    </citation>
    <scope>NUCLEOTIDE SEQUENCE [LARGE SCALE GENOMIC DNA]</scope>
    <source>
        <strain evidence="2 3">JCM 13519</strain>
    </source>
</reference>
<sequence length="243" mass="25199">MKRGTRLLRSQRGDMLLDSMAGVVIIVIILFAAVGIIVAAAIASVGSSHSTARSILLNSTLSDQKPALSSFTAAPSTVNGSVQGKNVPVTLWREDTPGGTVILHGAVPRNADVADTACADPTHLDPDQCLTSQTSATTVKAGVALTLVPLQPGDAGAMYKLTVPAGQTELRYVFKVTAVTADSKLSIINSDHPEVSFDVSIPSGQAGYYYGRILTDAGSHLSLSSTGPATFDPASFTIYEAPK</sequence>
<evidence type="ECO:0000256" key="1">
    <source>
        <dbReference type="SAM" id="Phobius"/>
    </source>
</evidence>
<evidence type="ECO:0000313" key="2">
    <source>
        <dbReference type="EMBL" id="MFB9716955.1"/>
    </source>
</evidence>
<keyword evidence="1" id="KW-0472">Membrane</keyword>
<comment type="caution">
    <text evidence="2">The sequence shown here is derived from an EMBL/GenBank/DDBJ whole genome shotgun (WGS) entry which is preliminary data.</text>
</comment>
<proteinExistence type="predicted"/>
<accession>A0ABV5UXL2</accession>
<dbReference type="EMBL" id="JBHMBH010000072">
    <property type="protein sequence ID" value="MFB9716955.1"/>
    <property type="molecule type" value="Genomic_DNA"/>
</dbReference>
<name>A0ABV5UXL2_9MICC</name>
<evidence type="ECO:0008006" key="4">
    <source>
        <dbReference type="Google" id="ProtNLM"/>
    </source>
</evidence>
<feature type="transmembrane region" description="Helical" evidence="1">
    <location>
        <begin position="21"/>
        <end position="43"/>
    </location>
</feature>
<gene>
    <name evidence="2" type="ORF">ACFFPI_22935</name>
</gene>
<keyword evidence="1" id="KW-0812">Transmembrane</keyword>
<keyword evidence="1" id="KW-1133">Transmembrane helix</keyword>
<protein>
    <recommendedName>
        <fullName evidence="4">Type IV pilin</fullName>
    </recommendedName>
</protein>
<organism evidence="2 3">
    <name type="scientific">Arthrobacter methylotrophus</name>
    <dbReference type="NCBI Taxonomy" id="121291"/>
    <lineage>
        <taxon>Bacteria</taxon>
        <taxon>Bacillati</taxon>
        <taxon>Actinomycetota</taxon>
        <taxon>Actinomycetes</taxon>
        <taxon>Micrococcales</taxon>
        <taxon>Micrococcaceae</taxon>
        <taxon>Arthrobacter</taxon>
    </lineage>
</organism>
<evidence type="ECO:0000313" key="3">
    <source>
        <dbReference type="Proteomes" id="UP001589536"/>
    </source>
</evidence>
<keyword evidence="3" id="KW-1185">Reference proteome</keyword>
<dbReference type="Proteomes" id="UP001589536">
    <property type="component" value="Unassembled WGS sequence"/>
</dbReference>